<keyword evidence="2" id="KW-0680">Restriction system</keyword>
<feature type="domain" description="Type I restriction modification DNA specificity" evidence="5">
    <location>
        <begin position="283"/>
        <end position="391"/>
    </location>
</feature>
<evidence type="ECO:0000313" key="6">
    <source>
        <dbReference type="EMBL" id="TDE46868.1"/>
    </source>
</evidence>
<dbReference type="Proteomes" id="UP000294814">
    <property type="component" value="Unassembled WGS sequence"/>
</dbReference>
<dbReference type="RefSeq" id="WP_131914810.1">
    <property type="nucleotide sequence ID" value="NZ_SMLG01000001.1"/>
</dbReference>
<sequence length="414" mass="46947">MNDTVTTPIQTQNTEIPNGFKQTCIGLIPEDWEAISFGDLFDFKNGINASKEFYGEGVKFINIMEIIYNNYITIDMIKGSVLITKEQLDNYTVNKGDVLFNRTSETQSEVGLSAVYLSDEKVVFGGFVIRGVSKNDKLDLDFKKFCFLSKIVRNQIIQSGQGAVRTNIGQGDLQKLYLPIPPLPEQQKIAKILSTWDAAIDNCKAIIDNIKIRNKGLLNKLIIENGELKVKLEGVFIESKIPAINSNVNKRITVRLNLKGIEKRGVRGSEMDEATAYYLRKAGQFIYGKQNLHKGAFGIIPNELDGFESSSDIPAFDVNENFNINYIFYYFSRVHFFEKLEDISTGTGSKRIQPRELYKIHIKIPSTIDKQNEIVEILDTATEELNQYQQKLQTLQLQKKGLMQQLLTGKIRTV</sequence>
<dbReference type="PANTHER" id="PTHR30408:SF12">
    <property type="entry name" value="TYPE I RESTRICTION ENZYME MJAVIII SPECIFICITY SUBUNIT"/>
    <property type="match status" value="1"/>
</dbReference>
<evidence type="ECO:0000256" key="4">
    <source>
        <dbReference type="SAM" id="Coils"/>
    </source>
</evidence>
<evidence type="ECO:0000256" key="1">
    <source>
        <dbReference type="ARBA" id="ARBA00010923"/>
    </source>
</evidence>
<keyword evidence="6" id="KW-0540">Nuclease</keyword>
<keyword evidence="3" id="KW-0238">DNA-binding</keyword>
<gene>
    <name evidence="6" type="ORF">E0I26_01925</name>
</gene>
<evidence type="ECO:0000256" key="2">
    <source>
        <dbReference type="ARBA" id="ARBA00022747"/>
    </source>
</evidence>
<dbReference type="EMBL" id="SMLG01000001">
    <property type="protein sequence ID" value="TDE46868.1"/>
    <property type="molecule type" value="Genomic_DNA"/>
</dbReference>
<dbReference type="InterPro" id="IPR000055">
    <property type="entry name" value="Restrct_endonuc_typeI_TRD"/>
</dbReference>
<organism evidence="6 7">
    <name type="scientific">Flavobacterium rhamnosiphilum</name>
    <dbReference type="NCBI Taxonomy" id="2541724"/>
    <lineage>
        <taxon>Bacteria</taxon>
        <taxon>Pseudomonadati</taxon>
        <taxon>Bacteroidota</taxon>
        <taxon>Flavobacteriia</taxon>
        <taxon>Flavobacteriales</taxon>
        <taxon>Flavobacteriaceae</taxon>
        <taxon>Flavobacterium</taxon>
    </lineage>
</organism>
<dbReference type="SUPFAM" id="SSF116734">
    <property type="entry name" value="DNA methylase specificity domain"/>
    <property type="match status" value="2"/>
</dbReference>
<protein>
    <submittedName>
        <fullName evidence="6">Restriction endonuclease subunit S</fullName>
    </submittedName>
</protein>
<keyword evidence="6" id="KW-0378">Hydrolase</keyword>
<name>A0A4R5FDE1_9FLAO</name>
<dbReference type="PANTHER" id="PTHR30408">
    <property type="entry name" value="TYPE-1 RESTRICTION ENZYME ECOKI SPECIFICITY PROTEIN"/>
    <property type="match status" value="1"/>
</dbReference>
<keyword evidence="6" id="KW-0255">Endonuclease</keyword>
<accession>A0A4R5FDE1</accession>
<proteinExistence type="inferred from homology"/>
<dbReference type="InterPro" id="IPR044946">
    <property type="entry name" value="Restrct_endonuc_typeI_TRD_sf"/>
</dbReference>
<dbReference type="CDD" id="cd17517">
    <property type="entry name" value="RMtype1_S_EcoKI_StySPI-TRD2-CR2_like"/>
    <property type="match status" value="1"/>
</dbReference>
<dbReference type="GO" id="GO:0009307">
    <property type="term" value="P:DNA restriction-modification system"/>
    <property type="evidence" value="ECO:0007669"/>
    <property type="project" value="UniProtKB-KW"/>
</dbReference>
<feature type="coiled-coil region" evidence="4">
    <location>
        <begin position="371"/>
        <end position="405"/>
    </location>
</feature>
<evidence type="ECO:0000313" key="7">
    <source>
        <dbReference type="Proteomes" id="UP000294814"/>
    </source>
</evidence>
<keyword evidence="4" id="KW-0175">Coiled coil</keyword>
<dbReference type="Gene3D" id="3.90.220.20">
    <property type="entry name" value="DNA methylase specificity domains"/>
    <property type="match status" value="2"/>
</dbReference>
<comment type="similarity">
    <text evidence="1">Belongs to the type-I restriction system S methylase family.</text>
</comment>
<evidence type="ECO:0000256" key="3">
    <source>
        <dbReference type="ARBA" id="ARBA00023125"/>
    </source>
</evidence>
<feature type="domain" description="Type I restriction modification DNA specificity" evidence="5">
    <location>
        <begin position="29"/>
        <end position="211"/>
    </location>
</feature>
<keyword evidence="7" id="KW-1185">Reference proteome</keyword>
<dbReference type="InterPro" id="IPR052021">
    <property type="entry name" value="Type-I_RS_S_subunit"/>
</dbReference>
<evidence type="ECO:0000259" key="5">
    <source>
        <dbReference type="Pfam" id="PF01420"/>
    </source>
</evidence>
<reference evidence="6 7" key="1">
    <citation type="submission" date="2019-03" db="EMBL/GenBank/DDBJ databases">
        <title>Novel species of Flavobacterium.</title>
        <authorList>
            <person name="Liu Q."/>
            <person name="Xin Y.-H."/>
        </authorList>
    </citation>
    <scope>NUCLEOTIDE SEQUENCE [LARGE SCALE GENOMIC DNA]</scope>
    <source>
        <strain evidence="6 7">LB3P52</strain>
    </source>
</reference>
<dbReference type="Pfam" id="PF01420">
    <property type="entry name" value="Methylase_S"/>
    <property type="match status" value="2"/>
</dbReference>
<dbReference type="GO" id="GO:0003677">
    <property type="term" value="F:DNA binding"/>
    <property type="evidence" value="ECO:0007669"/>
    <property type="project" value="UniProtKB-KW"/>
</dbReference>
<dbReference type="AlphaFoldDB" id="A0A4R5FDE1"/>
<dbReference type="GO" id="GO:0004519">
    <property type="term" value="F:endonuclease activity"/>
    <property type="evidence" value="ECO:0007669"/>
    <property type="project" value="UniProtKB-KW"/>
</dbReference>
<comment type="caution">
    <text evidence="6">The sequence shown here is derived from an EMBL/GenBank/DDBJ whole genome shotgun (WGS) entry which is preliminary data.</text>
</comment>
<dbReference type="OrthoDB" id="667970at2"/>